<evidence type="ECO:0000313" key="3">
    <source>
        <dbReference type="Proteomes" id="UP000658320"/>
    </source>
</evidence>
<name>A0A918F1M7_9ACTN</name>
<comment type="caution">
    <text evidence="2">The sequence shown here is derived from an EMBL/GenBank/DDBJ whole genome shotgun (WGS) entry which is preliminary data.</text>
</comment>
<proteinExistence type="predicted"/>
<dbReference type="Proteomes" id="UP000658320">
    <property type="component" value="Unassembled WGS sequence"/>
</dbReference>
<reference evidence="2" key="2">
    <citation type="submission" date="2020-09" db="EMBL/GenBank/DDBJ databases">
        <authorList>
            <person name="Sun Q."/>
            <person name="Ohkuma M."/>
        </authorList>
    </citation>
    <scope>NUCLEOTIDE SEQUENCE</scope>
    <source>
        <strain evidence="2">JCM 4346</strain>
    </source>
</reference>
<evidence type="ECO:0008006" key="4">
    <source>
        <dbReference type="Google" id="ProtNLM"/>
    </source>
</evidence>
<evidence type="ECO:0000313" key="2">
    <source>
        <dbReference type="EMBL" id="GGQ99684.1"/>
    </source>
</evidence>
<organism evidence="2 3">
    <name type="scientific">Streptomyces aurantiogriseus</name>
    <dbReference type="NCBI Taxonomy" id="66870"/>
    <lineage>
        <taxon>Bacteria</taxon>
        <taxon>Bacillati</taxon>
        <taxon>Actinomycetota</taxon>
        <taxon>Actinomycetes</taxon>
        <taxon>Kitasatosporales</taxon>
        <taxon>Streptomycetaceae</taxon>
        <taxon>Streptomyces</taxon>
    </lineage>
</organism>
<sequence length="223" mass="23523">MNGVHPWCVPGLGASSSGATAIIVAMSEHGGGPGEPPKNSVPRSRLADYAEMTVPPREQAGQAEQLPSPEPVQGPGPGQEQVPEPAPEPTLEDPEVEARRQRFIAVLEEFRRTAVLVPLGDGPGPDEERGLLTADWNGVRFILAFSDGQALARYAEARGEYHREWVYQTILGSRLLDVAVPAAGVPCGVALDCADGPDGVVFPPVRGVVPDEVAVDREEGAAI</sequence>
<protein>
    <recommendedName>
        <fullName evidence="4">SseB protein N-terminal domain-containing protein</fullName>
    </recommendedName>
</protein>
<accession>A0A918F1M7</accession>
<gene>
    <name evidence="2" type="ORF">GCM10010251_13650</name>
</gene>
<reference evidence="2" key="1">
    <citation type="journal article" date="2014" name="Int. J. Syst. Evol. Microbiol.">
        <title>Complete genome sequence of Corynebacterium casei LMG S-19264T (=DSM 44701T), isolated from a smear-ripened cheese.</title>
        <authorList>
            <consortium name="US DOE Joint Genome Institute (JGI-PGF)"/>
            <person name="Walter F."/>
            <person name="Albersmeier A."/>
            <person name="Kalinowski J."/>
            <person name="Ruckert C."/>
        </authorList>
    </citation>
    <scope>NUCLEOTIDE SEQUENCE</scope>
    <source>
        <strain evidence="2">JCM 4346</strain>
    </source>
</reference>
<dbReference type="EMBL" id="BMSX01000003">
    <property type="protein sequence ID" value="GGQ99684.1"/>
    <property type="molecule type" value="Genomic_DNA"/>
</dbReference>
<evidence type="ECO:0000256" key="1">
    <source>
        <dbReference type="SAM" id="MobiDB-lite"/>
    </source>
</evidence>
<dbReference type="AlphaFoldDB" id="A0A918F1M7"/>
<keyword evidence="3" id="KW-1185">Reference proteome</keyword>
<feature type="region of interest" description="Disordered" evidence="1">
    <location>
        <begin position="26"/>
        <end position="96"/>
    </location>
</feature>